<dbReference type="SMART" id="SM00481">
    <property type="entry name" value="POLIIIAc"/>
    <property type="match status" value="1"/>
</dbReference>
<evidence type="ECO:0000259" key="1">
    <source>
        <dbReference type="SMART" id="SM00481"/>
    </source>
</evidence>
<dbReference type="InterPro" id="IPR003141">
    <property type="entry name" value="Pol/His_phosphatase_N"/>
</dbReference>
<dbReference type="EMBL" id="JACPRF010000007">
    <property type="protein sequence ID" value="MBI2875287.1"/>
    <property type="molecule type" value="Genomic_DNA"/>
</dbReference>
<reference evidence="2" key="1">
    <citation type="submission" date="2020-07" db="EMBL/GenBank/DDBJ databases">
        <title>Huge and variable diversity of episymbiotic CPR bacteria and DPANN archaea in groundwater ecosystems.</title>
        <authorList>
            <person name="He C.Y."/>
            <person name="Keren R."/>
            <person name="Whittaker M."/>
            <person name="Farag I.F."/>
            <person name="Doudna J."/>
            <person name="Cate J.H.D."/>
            <person name="Banfield J.F."/>
        </authorList>
    </citation>
    <scope>NUCLEOTIDE SEQUENCE</scope>
    <source>
        <strain evidence="2">NC_groundwater_672_Ag_B-0.1um_62_36</strain>
    </source>
</reference>
<protein>
    <recommendedName>
        <fullName evidence="1">Polymerase/histidinol phosphatase N-terminal domain-containing protein</fullName>
    </recommendedName>
</protein>
<name>A0A932CMD4_UNCTE</name>
<proteinExistence type="predicted"/>
<comment type="caution">
    <text evidence="2">The sequence shown here is derived from an EMBL/GenBank/DDBJ whole genome shotgun (WGS) entry which is preliminary data.</text>
</comment>
<feature type="domain" description="Polymerase/histidinol phosphatase N-terminal" evidence="1">
    <location>
        <begin position="82"/>
        <end position="148"/>
    </location>
</feature>
<dbReference type="SUPFAM" id="SSF89550">
    <property type="entry name" value="PHP domain-like"/>
    <property type="match status" value="1"/>
</dbReference>
<gene>
    <name evidence="2" type="ORF">HYY20_00205</name>
</gene>
<dbReference type="AlphaFoldDB" id="A0A932CMD4"/>
<organism evidence="2 3">
    <name type="scientific">Tectimicrobiota bacterium</name>
    <dbReference type="NCBI Taxonomy" id="2528274"/>
    <lineage>
        <taxon>Bacteria</taxon>
        <taxon>Pseudomonadati</taxon>
        <taxon>Nitrospinota/Tectimicrobiota group</taxon>
        <taxon>Candidatus Tectimicrobiota</taxon>
    </lineage>
</organism>
<dbReference type="Gene3D" id="3.20.20.140">
    <property type="entry name" value="Metal-dependent hydrolases"/>
    <property type="match status" value="1"/>
</dbReference>
<sequence>MNERDEIRVLKARGYLRSADSIHFLRQALNSPDREIWQEAGRAILEEVVGVEHKALRLQALERLKPLLPPPDSGKRPSAGQVDLHTHDSFSEDGYPTPSALVLAAYEEGLSTLGLVSHNQRYTDDEADRAAALLGLELFKGTEVSASIQLEGGRHESLHLVQLYVGEIDPEEINRSLRGFVVQYQETLRALGYDLPQALQDPLPALAFLREKSAYREIRAVLRGLEERYGSRWSLTTRELEEACRGSGIYPFTIAVALWKKFGEQFQRGLELVEGDPASRLILKGPGEIYERLVRRVRQSDGAQGRLLSPDLKGMVARAVPLRRKIILPHPNECSREVLQTALEQLARVEVEGRTYAGLLVGVEYYSHKLKGELKQWVGEWVEQLNRTHPVYRHHPLLLLPGSDHHGKFSPLCPLGLGENYPPGGERYREQIRQALLRPPECLDPD</sequence>
<evidence type="ECO:0000313" key="3">
    <source>
        <dbReference type="Proteomes" id="UP000769766"/>
    </source>
</evidence>
<dbReference type="Proteomes" id="UP000769766">
    <property type="component" value="Unassembled WGS sequence"/>
</dbReference>
<accession>A0A932CMD4</accession>
<evidence type="ECO:0000313" key="2">
    <source>
        <dbReference type="EMBL" id="MBI2875287.1"/>
    </source>
</evidence>
<dbReference type="InterPro" id="IPR016195">
    <property type="entry name" value="Pol/histidinol_Pase-like"/>
</dbReference>